<reference evidence="2" key="1">
    <citation type="submission" date="2022-08" db="UniProtKB">
        <authorList>
            <consortium name="EnsemblMetazoa"/>
        </authorList>
    </citation>
    <scope>IDENTIFICATION</scope>
    <source>
        <strain evidence="2">05x7-T-G4-1.051#20</strain>
    </source>
</reference>
<protein>
    <submittedName>
        <fullName evidence="2">Uncharacterized protein</fullName>
    </submittedName>
</protein>
<keyword evidence="3" id="KW-1185">Reference proteome</keyword>
<evidence type="ECO:0000313" key="2">
    <source>
        <dbReference type="EnsemblMetazoa" id="G34184.1:cds"/>
    </source>
</evidence>
<organism evidence="2 3">
    <name type="scientific">Magallana gigas</name>
    <name type="common">Pacific oyster</name>
    <name type="synonym">Crassostrea gigas</name>
    <dbReference type="NCBI Taxonomy" id="29159"/>
    <lineage>
        <taxon>Eukaryota</taxon>
        <taxon>Metazoa</taxon>
        <taxon>Spiralia</taxon>
        <taxon>Lophotrochozoa</taxon>
        <taxon>Mollusca</taxon>
        <taxon>Bivalvia</taxon>
        <taxon>Autobranchia</taxon>
        <taxon>Pteriomorphia</taxon>
        <taxon>Ostreida</taxon>
        <taxon>Ostreoidea</taxon>
        <taxon>Ostreidae</taxon>
        <taxon>Magallana</taxon>
    </lineage>
</organism>
<dbReference type="Proteomes" id="UP000005408">
    <property type="component" value="Unassembled WGS sequence"/>
</dbReference>
<evidence type="ECO:0000313" key="3">
    <source>
        <dbReference type="Proteomes" id="UP000005408"/>
    </source>
</evidence>
<proteinExistence type="predicted"/>
<name>A0A8W8MS20_MAGGI</name>
<feature type="compositionally biased region" description="Polar residues" evidence="1">
    <location>
        <begin position="69"/>
        <end position="86"/>
    </location>
</feature>
<sequence>MKTKINEGDGHGRDTDFFTSLQNLAKEIKSRGKRGESIKLKKTLEEETREIAAKGEISRNPKATHKATNELQTRSSPRKTTSTETSAKNASALFDFATSSATSSIVSSSLNLLNAEIADDLESTNVAYNDTEERLDSTQQGTILGFLNMLSDKLHKITYGQLPSSTNDPCSSNITSLSAAPILHVSAASSTDENERKVPLNMDADALFKDILVNPSKLRTAESAALMAKNPSAFLLNKILDTVFHPDELNFSKGVKGLNIHKMEAMNG</sequence>
<accession>A0A8W8MS20</accession>
<feature type="region of interest" description="Disordered" evidence="1">
    <location>
        <begin position="51"/>
        <end position="86"/>
    </location>
</feature>
<dbReference type="EnsemblMetazoa" id="G34184.1">
    <property type="protein sequence ID" value="G34184.1:cds"/>
    <property type="gene ID" value="G34184"/>
</dbReference>
<evidence type="ECO:0000256" key="1">
    <source>
        <dbReference type="SAM" id="MobiDB-lite"/>
    </source>
</evidence>
<dbReference type="AlphaFoldDB" id="A0A8W8MS20"/>